<reference evidence="1" key="1">
    <citation type="submission" date="2020-07" db="EMBL/GenBank/DDBJ databases">
        <title>The High-quality genome of the commercially important snow crab, Chionoecetes opilio.</title>
        <authorList>
            <person name="Jeong J.-H."/>
            <person name="Ryu S."/>
        </authorList>
    </citation>
    <scope>NUCLEOTIDE SEQUENCE</scope>
    <source>
        <strain evidence="1">MADBK_172401_WGS</strain>
        <tissue evidence="1">Digestive gland</tissue>
    </source>
</reference>
<proteinExistence type="predicted"/>
<dbReference type="AlphaFoldDB" id="A0A8J8WMR5"/>
<accession>A0A8J8WMR5</accession>
<evidence type="ECO:0000313" key="2">
    <source>
        <dbReference type="Proteomes" id="UP000770661"/>
    </source>
</evidence>
<sequence length="123" mass="13943">MQAASLSGREWDADDWPALYFQGERPTRTAWDVRVPGQPRRAWRFAPISRTSQPFRTCGRRCVLAVGLACAYPLRGRLPCRSSVTTFNTIITVAFRYDNFAAGNLQRRISNPRGPVLYRPPAD</sequence>
<gene>
    <name evidence="1" type="ORF">GWK47_026433</name>
</gene>
<keyword evidence="2" id="KW-1185">Reference proteome</keyword>
<protein>
    <submittedName>
        <fullName evidence="1">Uncharacterized protein</fullName>
    </submittedName>
</protein>
<name>A0A8J8WMR5_CHIOP</name>
<evidence type="ECO:0000313" key="1">
    <source>
        <dbReference type="EMBL" id="KAG0696785.1"/>
    </source>
</evidence>
<dbReference type="EMBL" id="JACEEZ010025855">
    <property type="protein sequence ID" value="KAG0696785.1"/>
    <property type="molecule type" value="Genomic_DNA"/>
</dbReference>
<comment type="caution">
    <text evidence="1">The sequence shown here is derived from an EMBL/GenBank/DDBJ whole genome shotgun (WGS) entry which is preliminary data.</text>
</comment>
<organism evidence="1 2">
    <name type="scientific">Chionoecetes opilio</name>
    <name type="common">Atlantic snow crab</name>
    <name type="synonym">Cancer opilio</name>
    <dbReference type="NCBI Taxonomy" id="41210"/>
    <lineage>
        <taxon>Eukaryota</taxon>
        <taxon>Metazoa</taxon>
        <taxon>Ecdysozoa</taxon>
        <taxon>Arthropoda</taxon>
        <taxon>Crustacea</taxon>
        <taxon>Multicrustacea</taxon>
        <taxon>Malacostraca</taxon>
        <taxon>Eumalacostraca</taxon>
        <taxon>Eucarida</taxon>
        <taxon>Decapoda</taxon>
        <taxon>Pleocyemata</taxon>
        <taxon>Brachyura</taxon>
        <taxon>Eubrachyura</taxon>
        <taxon>Majoidea</taxon>
        <taxon>Majidae</taxon>
        <taxon>Chionoecetes</taxon>
    </lineage>
</organism>
<dbReference type="Proteomes" id="UP000770661">
    <property type="component" value="Unassembled WGS sequence"/>
</dbReference>